<dbReference type="Gramene" id="C.cajan_12739.t">
    <property type="protein sequence ID" value="C.cajan_12739.t.cds1"/>
    <property type="gene ID" value="C.cajan_12739"/>
</dbReference>
<dbReference type="OMA" id="HIRKTCG"/>
<dbReference type="EMBL" id="CM003608">
    <property type="protein sequence ID" value="KYP66820.1"/>
    <property type="molecule type" value="Genomic_DNA"/>
</dbReference>
<name>A0A151TID5_CAJCA</name>
<keyword evidence="2" id="KW-1185">Reference proteome</keyword>
<dbReference type="Proteomes" id="UP000075243">
    <property type="component" value="Chromosome 6"/>
</dbReference>
<dbReference type="InterPro" id="IPR036397">
    <property type="entry name" value="RNaseH_sf"/>
</dbReference>
<protein>
    <submittedName>
        <fullName evidence="1">Retrovirus-related Pol polyprotein from transposon TNT 1-94</fullName>
    </submittedName>
</protein>
<organism evidence="1 2">
    <name type="scientific">Cajanus cajan</name>
    <name type="common">Pigeon pea</name>
    <name type="synonym">Cajanus indicus</name>
    <dbReference type="NCBI Taxonomy" id="3821"/>
    <lineage>
        <taxon>Eukaryota</taxon>
        <taxon>Viridiplantae</taxon>
        <taxon>Streptophyta</taxon>
        <taxon>Embryophyta</taxon>
        <taxon>Tracheophyta</taxon>
        <taxon>Spermatophyta</taxon>
        <taxon>Magnoliopsida</taxon>
        <taxon>eudicotyledons</taxon>
        <taxon>Gunneridae</taxon>
        <taxon>Pentapetalae</taxon>
        <taxon>rosids</taxon>
        <taxon>fabids</taxon>
        <taxon>Fabales</taxon>
        <taxon>Fabaceae</taxon>
        <taxon>Papilionoideae</taxon>
        <taxon>50 kb inversion clade</taxon>
        <taxon>NPAAA clade</taxon>
        <taxon>indigoferoid/millettioid clade</taxon>
        <taxon>Phaseoleae</taxon>
        <taxon>Cajanus</taxon>
    </lineage>
</organism>
<sequence length="165" mass="18464">MNMGLIYSNVPKPELNGYADAGYLSDPHNGKSQIGYFFTSGGTTISWQSVKQIISETSSNHAEILALHEASHECVWLRSVIQHIRKTCGLSSGKITSTVIYEDNDACIAQLKDGYIKGDRTKHILPKFFFTHDLQRNGDINVQQVRSSDNLADLFTKSLPRKVFE</sequence>
<reference evidence="1 2" key="1">
    <citation type="journal article" date="2012" name="Nat. Biotechnol.">
        <title>Draft genome sequence of pigeonpea (Cajanus cajan), an orphan legume crop of resource-poor farmers.</title>
        <authorList>
            <person name="Varshney R.K."/>
            <person name="Chen W."/>
            <person name="Li Y."/>
            <person name="Bharti A.K."/>
            <person name="Saxena R.K."/>
            <person name="Schlueter J.A."/>
            <person name="Donoghue M.T."/>
            <person name="Azam S."/>
            <person name="Fan G."/>
            <person name="Whaley A.M."/>
            <person name="Farmer A.D."/>
            <person name="Sheridan J."/>
            <person name="Iwata A."/>
            <person name="Tuteja R."/>
            <person name="Penmetsa R.V."/>
            <person name="Wu W."/>
            <person name="Upadhyaya H.D."/>
            <person name="Yang S.P."/>
            <person name="Shah T."/>
            <person name="Saxena K.B."/>
            <person name="Michael T."/>
            <person name="McCombie W.R."/>
            <person name="Yang B."/>
            <person name="Zhang G."/>
            <person name="Yang H."/>
            <person name="Wang J."/>
            <person name="Spillane C."/>
            <person name="Cook D.R."/>
            <person name="May G.D."/>
            <person name="Xu X."/>
            <person name="Jackson S.A."/>
        </authorList>
    </citation>
    <scope>NUCLEOTIDE SEQUENCE [LARGE SCALE GENOMIC DNA]</scope>
    <source>
        <strain evidence="2">cv. Asha</strain>
    </source>
</reference>
<accession>A0A151TID5</accession>
<gene>
    <name evidence="1" type="ORF">KK1_013131</name>
</gene>
<dbReference type="CDD" id="cd09272">
    <property type="entry name" value="RNase_HI_RT_Ty1"/>
    <property type="match status" value="1"/>
</dbReference>
<evidence type="ECO:0000313" key="1">
    <source>
        <dbReference type="EMBL" id="KYP66820.1"/>
    </source>
</evidence>
<dbReference type="AlphaFoldDB" id="A0A151TID5"/>
<proteinExistence type="predicted"/>
<evidence type="ECO:0000313" key="2">
    <source>
        <dbReference type="Proteomes" id="UP000075243"/>
    </source>
</evidence>
<dbReference type="GO" id="GO:0003676">
    <property type="term" value="F:nucleic acid binding"/>
    <property type="evidence" value="ECO:0007669"/>
    <property type="project" value="InterPro"/>
</dbReference>
<dbReference type="Gene3D" id="3.30.420.10">
    <property type="entry name" value="Ribonuclease H-like superfamily/Ribonuclease H"/>
    <property type="match status" value="1"/>
</dbReference>
<dbReference type="PANTHER" id="PTHR11439:SF486">
    <property type="entry name" value="RLK (RECEPTOR-LIKE KINASE) PROTEIN, PUTATIVE-RELATED"/>
    <property type="match status" value="1"/>
</dbReference>
<dbReference type="PANTHER" id="PTHR11439">
    <property type="entry name" value="GAG-POL-RELATED RETROTRANSPOSON"/>
    <property type="match status" value="1"/>
</dbReference>